<dbReference type="EMBL" id="JAMOIM010000021">
    <property type="protein sequence ID" value="MCW6511150.1"/>
    <property type="molecule type" value="Genomic_DNA"/>
</dbReference>
<evidence type="ECO:0000313" key="2">
    <source>
        <dbReference type="EMBL" id="MCW6511150.1"/>
    </source>
</evidence>
<dbReference type="Proteomes" id="UP001165667">
    <property type="component" value="Unassembled WGS sequence"/>
</dbReference>
<feature type="region of interest" description="Disordered" evidence="1">
    <location>
        <begin position="1"/>
        <end position="37"/>
    </location>
</feature>
<reference evidence="2" key="1">
    <citation type="submission" date="2022-05" db="EMBL/GenBank/DDBJ databases">
        <authorList>
            <person name="Pankratov T."/>
        </authorList>
    </citation>
    <scope>NUCLEOTIDE SEQUENCE</scope>
    <source>
        <strain evidence="2">BP6-180914</strain>
    </source>
</reference>
<organism evidence="2 3">
    <name type="scientific">Lichenifustis flavocetrariae</name>
    <dbReference type="NCBI Taxonomy" id="2949735"/>
    <lineage>
        <taxon>Bacteria</taxon>
        <taxon>Pseudomonadati</taxon>
        <taxon>Pseudomonadota</taxon>
        <taxon>Alphaproteobacteria</taxon>
        <taxon>Hyphomicrobiales</taxon>
        <taxon>Lichenihabitantaceae</taxon>
        <taxon>Lichenifustis</taxon>
    </lineage>
</organism>
<gene>
    <name evidence="2" type="ORF">M8523_24380</name>
</gene>
<keyword evidence="3" id="KW-1185">Reference proteome</keyword>
<name>A0AA42CQ71_9HYPH</name>
<evidence type="ECO:0000256" key="1">
    <source>
        <dbReference type="SAM" id="MobiDB-lite"/>
    </source>
</evidence>
<sequence length="80" mass="8292">MDAQNAMSGLSPEAVRAMDDVDLNPLTAPDPPLSEGSVSNAALRGTAIMLVCGRVAILGQVRPRLGVQSEGEMPMSLNSN</sequence>
<dbReference type="RefSeq" id="WP_282587524.1">
    <property type="nucleotide sequence ID" value="NZ_JAMOIM010000021.1"/>
</dbReference>
<proteinExistence type="predicted"/>
<accession>A0AA42CQ71</accession>
<comment type="caution">
    <text evidence="2">The sequence shown here is derived from an EMBL/GenBank/DDBJ whole genome shotgun (WGS) entry which is preliminary data.</text>
</comment>
<protein>
    <submittedName>
        <fullName evidence="2">Uncharacterized protein</fullName>
    </submittedName>
</protein>
<dbReference type="AlphaFoldDB" id="A0AA42CQ71"/>
<evidence type="ECO:0000313" key="3">
    <source>
        <dbReference type="Proteomes" id="UP001165667"/>
    </source>
</evidence>